<dbReference type="EMBL" id="JACHIO010000016">
    <property type="protein sequence ID" value="MBB5065440.1"/>
    <property type="molecule type" value="Genomic_DNA"/>
</dbReference>
<accession>A0A7W7ZSV6</accession>
<evidence type="ECO:0000313" key="1">
    <source>
        <dbReference type="EMBL" id="MBB5065440.1"/>
    </source>
</evidence>
<reference evidence="1 2" key="1">
    <citation type="submission" date="2020-08" db="EMBL/GenBank/DDBJ databases">
        <title>Genomic Encyclopedia of Type Strains, Phase IV (KMG-V): Genome sequencing to study the core and pangenomes of soil and plant-associated prokaryotes.</title>
        <authorList>
            <person name="Whitman W."/>
        </authorList>
    </citation>
    <scope>NUCLEOTIDE SEQUENCE [LARGE SCALE GENOMIC DNA]</scope>
    <source>
        <strain evidence="1 2">X5P3</strain>
    </source>
</reference>
<comment type="caution">
    <text evidence="1">The sequence shown here is derived from an EMBL/GenBank/DDBJ whole genome shotgun (WGS) entry which is preliminary data.</text>
</comment>
<name>A0A7W7ZSV6_9BACT</name>
<dbReference type="Proteomes" id="UP000584867">
    <property type="component" value="Unassembled WGS sequence"/>
</dbReference>
<dbReference type="AlphaFoldDB" id="A0A7W7ZSV6"/>
<dbReference type="Pfam" id="PF13711">
    <property type="entry name" value="DUF4160"/>
    <property type="match status" value="1"/>
</dbReference>
<organism evidence="1 2">
    <name type="scientific">Granulicella mallensis</name>
    <dbReference type="NCBI Taxonomy" id="940614"/>
    <lineage>
        <taxon>Bacteria</taxon>
        <taxon>Pseudomonadati</taxon>
        <taxon>Acidobacteriota</taxon>
        <taxon>Terriglobia</taxon>
        <taxon>Terriglobales</taxon>
        <taxon>Acidobacteriaceae</taxon>
        <taxon>Granulicella</taxon>
    </lineage>
</organism>
<gene>
    <name evidence="1" type="ORF">HDF15_003808</name>
</gene>
<proteinExistence type="predicted"/>
<protein>
    <recommendedName>
        <fullName evidence="3">DUF4160 domain-containing protein</fullName>
    </recommendedName>
</protein>
<evidence type="ECO:0000313" key="2">
    <source>
        <dbReference type="Proteomes" id="UP000584867"/>
    </source>
</evidence>
<dbReference type="InterPro" id="IPR025427">
    <property type="entry name" value="DUF4160"/>
</dbReference>
<evidence type="ECO:0008006" key="3">
    <source>
        <dbReference type="Google" id="ProtNLM"/>
    </source>
</evidence>
<sequence>MIYTFDHEPAHVHAKGRGVEAIFLLNCAGGPIEVRNRYGTTAAEEAMLARFIDENRVILCKAWEELHGNAERA</sequence>
<dbReference type="RefSeq" id="WP_184258120.1">
    <property type="nucleotide sequence ID" value="NZ_JACHIO010000016.1"/>
</dbReference>